<protein>
    <submittedName>
        <fullName evidence="1">Uncharacterized protein</fullName>
    </submittedName>
</protein>
<evidence type="ECO:0000313" key="2">
    <source>
        <dbReference type="Proteomes" id="UP000319627"/>
    </source>
</evidence>
<keyword evidence="2" id="KW-1185">Reference proteome</keyword>
<dbReference type="OrthoDB" id="9806395at2"/>
<dbReference type="Proteomes" id="UP000319627">
    <property type="component" value="Unassembled WGS sequence"/>
</dbReference>
<accession>A0A562IYH8</accession>
<evidence type="ECO:0000313" key="1">
    <source>
        <dbReference type="EMBL" id="TWH75946.1"/>
    </source>
</evidence>
<proteinExistence type="predicted"/>
<comment type="caution">
    <text evidence="1">The sequence shown here is derived from an EMBL/GenBank/DDBJ whole genome shotgun (WGS) entry which is preliminary data.</text>
</comment>
<name>A0A562IYH8_9GAMM</name>
<dbReference type="EMBL" id="VLKG01000004">
    <property type="protein sequence ID" value="TWH75946.1"/>
    <property type="molecule type" value="Genomic_DNA"/>
</dbReference>
<reference evidence="1 2" key="1">
    <citation type="submission" date="2019-07" db="EMBL/GenBank/DDBJ databases">
        <title>Genomic Encyclopedia of Type Strains, Phase I: the one thousand microbial genomes (KMG-I) project.</title>
        <authorList>
            <person name="Kyrpides N."/>
        </authorList>
    </citation>
    <scope>NUCLEOTIDE SEQUENCE [LARGE SCALE GENOMIC DNA]</scope>
    <source>
        <strain evidence="1 2">DSM 375</strain>
    </source>
</reference>
<sequence>MLIIISDGMPTDDWQMLASQAQELSRRRKLASLPIDVNQADINVLGRFSSHSTARLTLG</sequence>
<dbReference type="RefSeq" id="WP_144571173.1">
    <property type="nucleotide sequence ID" value="NZ_VLKG01000004.1"/>
</dbReference>
<gene>
    <name evidence="1" type="ORF">LX59_01456</name>
</gene>
<organism evidence="1 2">
    <name type="scientific">Azomonas agilis</name>
    <dbReference type="NCBI Taxonomy" id="116849"/>
    <lineage>
        <taxon>Bacteria</taxon>
        <taxon>Pseudomonadati</taxon>
        <taxon>Pseudomonadota</taxon>
        <taxon>Gammaproteobacteria</taxon>
        <taxon>Pseudomonadales</taxon>
        <taxon>Pseudomonadaceae</taxon>
        <taxon>Azomonas</taxon>
    </lineage>
</organism>
<dbReference type="AlphaFoldDB" id="A0A562IYH8"/>